<sequence>MSDETTQKRKRQPRLNENQRHMIEYLWNIEKMTQADIARRLGYTPSSILRELHRGNTLDFSHLDRRTLLNMDIHARIKYSAQRGQYLALKKRSKMGTGSRLTPELKEIIETWVNVEHWTPEQIAGNVQDVDVSASVIRLWARKGLIDIRTHKYHRQNGTPKERAVAQTRRAKDREIARLREQLKNDGELVRHSIFDRSQVVESRKQFGHWEIDLVLPAKMNNQRYQDTTAIMTFTECKTRFTALVLVRSKKSSDMVDAFKLFYERYGKAVRTITADNGSEFISWDFLEYVQKELKIKLYYATPSSPQQRGSNENRNRKLRDWYPKGTSFKDVKQRQLDEVASKMNAMPLRQALDGKRPMVVFEQEYKA</sequence>
<dbReference type="InterPro" id="IPR051917">
    <property type="entry name" value="Transposase-Integrase"/>
</dbReference>
<dbReference type="Gene3D" id="1.10.10.10">
    <property type="entry name" value="Winged helix-like DNA-binding domain superfamily/Winged helix DNA-binding domain"/>
    <property type="match status" value="1"/>
</dbReference>
<comment type="caution">
    <text evidence="2">The sequence shown here is derived from an EMBL/GenBank/DDBJ whole genome shotgun (WGS) entry which is preliminary data.</text>
</comment>
<feature type="non-terminal residue" evidence="2">
    <location>
        <position position="368"/>
    </location>
</feature>
<dbReference type="Proteomes" id="UP000004283">
    <property type="component" value="Unassembled WGS sequence"/>
</dbReference>
<proteinExistence type="predicted"/>
<protein>
    <submittedName>
        <fullName evidence="2">Integrase core domain protein</fullName>
    </submittedName>
</protein>
<dbReference type="NCBIfam" id="NF033563">
    <property type="entry name" value="transpos_IS30"/>
    <property type="match status" value="1"/>
</dbReference>
<dbReference type="GO" id="GO:0015074">
    <property type="term" value="P:DNA integration"/>
    <property type="evidence" value="ECO:0007669"/>
    <property type="project" value="InterPro"/>
</dbReference>
<evidence type="ECO:0000313" key="2">
    <source>
        <dbReference type="EMBL" id="EEJ42904.1"/>
    </source>
</evidence>
<dbReference type="Gene3D" id="3.30.420.10">
    <property type="entry name" value="Ribonuclease H-like superfamily/Ribonuclease H"/>
    <property type="match status" value="1"/>
</dbReference>
<dbReference type="PANTHER" id="PTHR10948">
    <property type="entry name" value="TRANSPOSASE"/>
    <property type="match status" value="1"/>
</dbReference>
<dbReference type="PROSITE" id="PS50994">
    <property type="entry name" value="INTEGRASE"/>
    <property type="match status" value="1"/>
</dbReference>
<dbReference type="EMBL" id="ACKV01000020">
    <property type="protein sequence ID" value="EEJ42904.1"/>
    <property type="molecule type" value="Genomic_DNA"/>
</dbReference>
<organism evidence="2 3">
    <name type="scientific">Leuconostoc mesenteroides subsp. cremoris ATCC 19254</name>
    <dbReference type="NCBI Taxonomy" id="586220"/>
    <lineage>
        <taxon>Bacteria</taxon>
        <taxon>Bacillati</taxon>
        <taxon>Bacillota</taxon>
        <taxon>Bacilli</taxon>
        <taxon>Lactobacillales</taxon>
        <taxon>Lactobacillaceae</taxon>
        <taxon>Leuconostoc</taxon>
    </lineage>
</organism>
<name>C2KIN5_LEUMC</name>
<dbReference type="InterPro" id="IPR001584">
    <property type="entry name" value="Integrase_cat-core"/>
</dbReference>
<dbReference type="SUPFAM" id="SSF46785">
    <property type="entry name" value="Winged helix' DNA-binding domain"/>
    <property type="match status" value="1"/>
</dbReference>
<dbReference type="AlphaFoldDB" id="C2KIN5"/>
<dbReference type="RefSeq" id="WP_002814502.1">
    <property type="nucleotide sequence ID" value="NZ_GG693383.1"/>
</dbReference>
<dbReference type="Pfam" id="PF00665">
    <property type="entry name" value="rve"/>
    <property type="match status" value="1"/>
</dbReference>
<dbReference type="InterPro" id="IPR036388">
    <property type="entry name" value="WH-like_DNA-bd_sf"/>
</dbReference>
<dbReference type="GO" id="GO:0003676">
    <property type="term" value="F:nucleic acid binding"/>
    <property type="evidence" value="ECO:0007669"/>
    <property type="project" value="InterPro"/>
</dbReference>
<dbReference type="InterPro" id="IPR012337">
    <property type="entry name" value="RNaseH-like_sf"/>
</dbReference>
<dbReference type="InterPro" id="IPR036390">
    <property type="entry name" value="WH_DNA-bd_sf"/>
</dbReference>
<dbReference type="GO" id="GO:0032196">
    <property type="term" value="P:transposition"/>
    <property type="evidence" value="ECO:0007669"/>
    <property type="project" value="TreeGrafter"/>
</dbReference>
<dbReference type="GO" id="GO:0005829">
    <property type="term" value="C:cytosol"/>
    <property type="evidence" value="ECO:0007669"/>
    <property type="project" value="TreeGrafter"/>
</dbReference>
<evidence type="ECO:0000313" key="3">
    <source>
        <dbReference type="Proteomes" id="UP000004283"/>
    </source>
</evidence>
<gene>
    <name evidence="2" type="ORF">HMPREF0555_0501</name>
</gene>
<accession>C2KIN5</accession>
<dbReference type="PANTHER" id="PTHR10948:SF23">
    <property type="entry name" value="TRANSPOSASE INSI FOR INSERTION SEQUENCE ELEMENT IS30A-RELATED"/>
    <property type="match status" value="1"/>
</dbReference>
<dbReference type="SUPFAM" id="SSF53098">
    <property type="entry name" value="Ribonuclease H-like"/>
    <property type="match status" value="1"/>
</dbReference>
<evidence type="ECO:0000259" key="1">
    <source>
        <dbReference type="PROSITE" id="PS50994"/>
    </source>
</evidence>
<dbReference type="GO" id="GO:0004803">
    <property type="term" value="F:transposase activity"/>
    <property type="evidence" value="ECO:0007669"/>
    <property type="project" value="TreeGrafter"/>
</dbReference>
<feature type="domain" description="Integrase catalytic" evidence="1">
    <location>
        <begin position="201"/>
        <end position="366"/>
    </location>
</feature>
<dbReference type="InterPro" id="IPR053392">
    <property type="entry name" value="Transposase_IS30-like"/>
</dbReference>
<dbReference type="InterPro" id="IPR036397">
    <property type="entry name" value="RNaseH_sf"/>
</dbReference>
<reference evidence="2 3" key="1">
    <citation type="submission" date="2009-04" db="EMBL/GenBank/DDBJ databases">
        <authorList>
            <person name="Qin X."/>
            <person name="Bachman B."/>
            <person name="Battles P."/>
            <person name="Bell A."/>
            <person name="Bess C."/>
            <person name="Bickham C."/>
            <person name="Chaboub L."/>
            <person name="Chen D."/>
            <person name="Coyle M."/>
            <person name="Deiros D.R."/>
            <person name="Dinh H."/>
            <person name="Forbes L."/>
            <person name="Fowler G."/>
            <person name="Francisco L."/>
            <person name="Fu Q."/>
            <person name="Gubbala S."/>
            <person name="Hale W."/>
            <person name="Han Y."/>
            <person name="Hemphill L."/>
            <person name="Highlander S.K."/>
            <person name="Hirani K."/>
            <person name="Hogues M."/>
            <person name="Jackson L."/>
            <person name="Jakkamsetti A."/>
            <person name="Javaid M."/>
            <person name="Jiang H."/>
            <person name="Korchina V."/>
            <person name="Kovar C."/>
            <person name="Lara F."/>
            <person name="Lee S."/>
            <person name="Mata R."/>
            <person name="Mathew T."/>
            <person name="Moen C."/>
            <person name="Morales K."/>
            <person name="Munidasa M."/>
            <person name="Nazareth L."/>
            <person name="Ngo R."/>
            <person name="Nguyen L."/>
            <person name="Okwuonu G."/>
            <person name="Ongeri F."/>
            <person name="Patil S."/>
            <person name="Petrosino J."/>
            <person name="Pham C."/>
            <person name="Pham P."/>
            <person name="Pu L.-L."/>
            <person name="Puazo M."/>
            <person name="Raj R."/>
            <person name="Reid J."/>
            <person name="Rouhana J."/>
            <person name="Saada N."/>
            <person name="Shang Y."/>
            <person name="Simmons D."/>
            <person name="Thornton R."/>
            <person name="Warren J."/>
            <person name="Weissenberger G."/>
            <person name="Zhang J."/>
            <person name="Zhang L."/>
            <person name="Zhou C."/>
            <person name="Zhu D."/>
            <person name="Muzny D."/>
            <person name="Worley K."/>
            <person name="Gibbs R."/>
        </authorList>
    </citation>
    <scope>NUCLEOTIDE SEQUENCE [LARGE SCALE GENOMIC DNA]</scope>
    <source>
        <strain evidence="2 3">ATCC 19254</strain>
    </source>
</reference>
<dbReference type="HOGENOM" id="CLU_035706_0_2_9"/>